<proteinExistence type="predicted"/>
<sequence>MNNFKENGYNVFDLNDKLSPTFLEKELKIIQESFTLGIRSVILIDFQPTIVPEAQEQKMNESILVAV</sequence>
<accession>A0A562QTE2</accession>
<organism evidence="1 2">
    <name type="scientific">Halalkalibacter nanhaiisediminis</name>
    <dbReference type="NCBI Taxonomy" id="688079"/>
    <lineage>
        <taxon>Bacteria</taxon>
        <taxon>Bacillati</taxon>
        <taxon>Bacillota</taxon>
        <taxon>Bacilli</taxon>
        <taxon>Bacillales</taxon>
        <taxon>Bacillaceae</taxon>
        <taxon>Halalkalibacter</taxon>
    </lineage>
</organism>
<evidence type="ECO:0000313" key="2">
    <source>
        <dbReference type="Proteomes" id="UP000315711"/>
    </source>
</evidence>
<name>A0A562QTE2_9BACI</name>
<dbReference type="RefSeq" id="WP_144448845.1">
    <property type="nucleotide sequence ID" value="NZ_VLKZ01000001.1"/>
</dbReference>
<dbReference type="EMBL" id="VLKZ01000001">
    <property type="protein sequence ID" value="TWI60032.1"/>
    <property type="molecule type" value="Genomic_DNA"/>
</dbReference>
<gene>
    <name evidence="1" type="ORF">IQ10_00456</name>
</gene>
<dbReference type="AlphaFoldDB" id="A0A562QTE2"/>
<keyword evidence="2" id="KW-1185">Reference proteome</keyword>
<reference evidence="1 2" key="1">
    <citation type="journal article" date="2015" name="Stand. Genomic Sci.">
        <title>Genomic Encyclopedia of Bacterial and Archaeal Type Strains, Phase III: the genomes of soil and plant-associated and newly described type strains.</title>
        <authorList>
            <person name="Whitman W.B."/>
            <person name="Woyke T."/>
            <person name="Klenk H.P."/>
            <person name="Zhou Y."/>
            <person name="Lilburn T.G."/>
            <person name="Beck B.J."/>
            <person name="De Vos P."/>
            <person name="Vandamme P."/>
            <person name="Eisen J.A."/>
            <person name="Garrity G."/>
            <person name="Hugenholtz P."/>
            <person name="Kyrpides N.C."/>
        </authorList>
    </citation>
    <scope>NUCLEOTIDE SEQUENCE [LARGE SCALE GENOMIC DNA]</scope>
    <source>
        <strain evidence="1 2">CGMCC 1.10116</strain>
    </source>
</reference>
<dbReference type="Proteomes" id="UP000315711">
    <property type="component" value="Unassembled WGS sequence"/>
</dbReference>
<protein>
    <submittedName>
        <fullName evidence="1">Uncharacterized protein</fullName>
    </submittedName>
</protein>
<evidence type="ECO:0000313" key="1">
    <source>
        <dbReference type="EMBL" id="TWI60032.1"/>
    </source>
</evidence>
<comment type="caution">
    <text evidence="1">The sequence shown here is derived from an EMBL/GenBank/DDBJ whole genome shotgun (WGS) entry which is preliminary data.</text>
</comment>